<keyword evidence="1 4" id="KW-0808">Transferase</keyword>
<dbReference type="InterPro" id="IPR050832">
    <property type="entry name" value="Bact_Acetyltransf"/>
</dbReference>
<dbReference type="Gene3D" id="3.40.630.30">
    <property type="match status" value="1"/>
</dbReference>
<gene>
    <name evidence="4" type="ORF">B6A14_06690</name>
</gene>
<dbReference type="Pfam" id="PF13673">
    <property type="entry name" value="Acetyltransf_10"/>
    <property type="match status" value="1"/>
</dbReference>
<name>A0A210RWU9_9BURK</name>
<proteinExistence type="predicted"/>
<sequence>MNTLEILIKPWQVASQEAYLIREKVFIQEQGVPENMELDEHDSLARHALAYQDGLCVGTGRLVSLDNHHAQIGRMAVLSAYRNQHIGAAILGSLITLAKAEGVLTLVLHSQISAAPFYAKFGFIAEGPIYDEAGIAHRNMILLLEKTI</sequence>
<dbReference type="AlphaFoldDB" id="A0A210RWU9"/>
<reference evidence="4 5" key="1">
    <citation type="submission" date="2017-03" db="EMBL/GenBank/DDBJ databases">
        <title>New species Polynucleobacter sp. MWH-EgelM1-30-B4.</title>
        <authorList>
            <person name="Hahn M.W."/>
        </authorList>
    </citation>
    <scope>NUCLEOTIDE SEQUENCE [LARGE SCALE GENOMIC DNA]</scope>
    <source>
        <strain evidence="4 5">MWH-EgelM1-30-B4</strain>
    </source>
</reference>
<dbReference type="InterPro" id="IPR000182">
    <property type="entry name" value="GNAT_dom"/>
</dbReference>
<evidence type="ECO:0000256" key="2">
    <source>
        <dbReference type="ARBA" id="ARBA00023315"/>
    </source>
</evidence>
<accession>A0A210RWU9</accession>
<keyword evidence="5" id="KW-1185">Reference proteome</keyword>
<evidence type="ECO:0000313" key="5">
    <source>
        <dbReference type="Proteomes" id="UP000196880"/>
    </source>
</evidence>
<feature type="domain" description="N-acetyltransferase" evidence="3">
    <location>
        <begin position="6"/>
        <end position="145"/>
    </location>
</feature>
<protein>
    <submittedName>
        <fullName evidence="4">GNAT family N-acetyltransferase</fullName>
    </submittedName>
</protein>
<dbReference type="GO" id="GO:0016747">
    <property type="term" value="F:acyltransferase activity, transferring groups other than amino-acyl groups"/>
    <property type="evidence" value="ECO:0007669"/>
    <property type="project" value="InterPro"/>
</dbReference>
<dbReference type="PROSITE" id="PS51186">
    <property type="entry name" value="GNAT"/>
    <property type="match status" value="1"/>
</dbReference>
<evidence type="ECO:0000313" key="4">
    <source>
        <dbReference type="EMBL" id="OWF65478.1"/>
    </source>
</evidence>
<comment type="caution">
    <text evidence="4">The sequence shown here is derived from an EMBL/GenBank/DDBJ whole genome shotgun (WGS) entry which is preliminary data.</text>
</comment>
<dbReference type="CDD" id="cd04301">
    <property type="entry name" value="NAT_SF"/>
    <property type="match status" value="1"/>
</dbReference>
<evidence type="ECO:0000259" key="3">
    <source>
        <dbReference type="PROSITE" id="PS51186"/>
    </source>
</evidence>
<dbReference type="EMBL" id="NAIA01000003">
    <property type="protein sequence ID" value="OWF65478.1"/>
    <property type="molecule type" value="Genomic_DNA"/>
</dbReference>
<dbReference type="RefSeq" id="WP_087910304.1">
    <property type="nucleotide sequence ID" value="NZ_NAIA01000003.1"/>
</dbReference>
<evidence type="ECO:0000256" key="1">
    <source>
        <dbReference type="ARBA" id="ARBA00022679"/>
    </source>
</evidence>
<dbReference type="SUPFAM" id="SSF55729">
    <property type="entry name" value="Acyl-CoA N-acyltransferases (Nat)"/>
    <property type="match status" value="1"/>
</dbReference>
<dbReference type="Proteomes" id="UP000196880">
    <property type="component" value="Unassembled WGS sequence"/>
</dbReference>
<organism evidence="4 5">
    <name type="scientific">Polynucleobacter hirudinilacicola</name>
    <dbReference type="NCBI Taxonomy" id="1743166"/>
    <lineage>
        <taxon>Bacteria</taxon>
        <taxon>Pseudomonadati</taxon>
        <taxon>Pseudomonadota</taxon>
        <taxon>Betaproteobacteria</taxon>
        <taxon>Burkholderiales</taxon>
        <taxon>Burkholderiaceae</taxon>
        <taxon>Polynucleobacter</taxon>
    </lineage>
</organism>
<dbReference type="InterPro" id="IPR016181">
    <property type="entry name" value="Acyl_CoA_acyltransferase"/>
</dbReference>
<keyword evidence="2" id="KW-0012">Acyltransferase</keyword>
<dbReference type="OrthoDB" id="9796171at2"/>
<dbReference type="PANTHER" id="PTHR43877">
    <property type="entry name" value="AMINOALKYLPHOSPHONATE N-ACETYLTRANSFERASE-RELATED-RELATED"/>
    <property type="match status" value="1"/>
</dbReference>